<dbReference type="Proteomes" id="UP000193642">
    <property type="component" value="Unassembled WGS sequence"/>
</dbReference>
<keyword evidence="3" id="KW-1185">Reference proteome</keyword>
<protein>
    <submittedName>
        <fullName evidence="2">Uncharacterized protein</fullName>
    </submittedName>
</protein>
<proteinExistence type="predicted"/>
<sequence>MSQRDQNTADADFWSSFDFPGEKQPQPQKQSTHEPARPKPQTLSTPAPLDPTSADYFAAQSRVSAAQPQKIQVSSVPVPSVSSIVGGISAYATSKPKLSSDNAPQYGYAPSSSLSAASTERNSPSRAGSRFDEPVASAYPTASQFSLGPQYSTVSSSVSKLAATVASRVSSTTTNSTKPSMDEMRRDSRWDGGFKLTCKHKLQRIWRVGWGIWKHLISTSLSTHYTLIPTSSTSKGLEKRSNWAKQNDSWGGFADEEEKEQKGLLGDSTAGN</sequence>
<comment type="caution">
    <text evidence="2">The sequence shown here is derived from an EMBL/GenBank/DDBJ whole genome shotgun (WGS) entry which is preliminary data.</text>
</comment>
<feature type="region of interest" description="Disordered" evidence="1">
    <location>
        <begin position="93"/>
        <end position="133"/>
    </location>
</feature>
<reference evidence="2 3" key="1">
    <citation type="submission" date="2016-07" db="EMBL/GenBank/DDBJ databases">
        <title>Pervasive Adenine N6-methylation of Active Genes in Fungi.</title>
        <authorList>
            <consortium name="DOE Joint Genome Institute"/>
            <person name="Mondo S.J."/>
            <person name="Dannebaum R.O."/>
            <person name="Kuo R.C."/>
            <person name="Labutti K."/>
            <person name="Haridas S."/>
            <person name="Kuo A."/>
            <person name="Salamov A."/>
            <person name="Ahrendt S.R."/>
            <person name="Lipzen A."/>
            <person name="Sullivan W."/>
            <person name="Andreopoulos W.B."/>
            <person name="Clum A."/>
            <person name="Lindquist E."/>
            <person name="Daum C."/>
            <person name="Ramamoorthy G.K."/>
            <person name="Gryganskyi A."/>
            <person name="Culley D."/>
            <person name="Magnuson J.K."/>
            <person name="James T.Y."/>
            <person name="O'Malley M.A."/>
            <person name="Stajich J.E."/>
            <person name="Spatafora J.W."/>
            <person name="Visel A."/>
            <person name="Grigoriev I.V."/>
        </authorList>
    </citation>
    <scope>NUCLEOTIDE SEQUENCE [LARGE SCALE GENOMIC DNA]</scope>
    <source>
        <strain evidence="2 3">JEL800</strain>
    </source>
</reference>
<gene>
    <name evidence="2" type="ORF">BCR33DRAFT_715637</name>
</gene>
<evidence type="ECO:0000256" key="1">
    <source>
        <dbReference type="SAM" id="MobiDB-lite"/>
    </source>
</evidence>
<organism evidence="2 3">
    <name type="scientific">Rhizoclosmatium globosum</name>
    <dbReference type="NCBI Taxonomy" id="329046"/>
    <lineage>
        <taxon>Eukaryota</taxon>
        <taxon>Fungi</taxon>
        <taxon>Fungi incertae sedis</taxon>
        <taxon>Chytridiomycota</taxon>
        <taxon>Chytridiomycota incertae sedis</taxon>
        <taxon>Chytridiomycetes</taxon>
        <taxon>Chytridiales</taxon>
        <taxon>Chytriomycetaceae</taxon>
        <taxon>Rhizoclosmatium</taxon>
    </lineage>
</organism>
<feature type="region of interest" description="Disordered" evidence="1">
    <location>
        <begin position="248"/>
        <end position="272"/>
    </location>
</feature>
<accession>A0A1Y2CHQ9</accession>
<dbReference type="EMBL" id="MCGO01000016">
    <property type="protein sequence ID" value="ORY46591.1"/>
    <property type="molecule type" value="Genomic_DNA"/>
</dbReference>
<feature type="compositionally biased region" description="Polar residues" evidence="1">
    <location>
        <begin position="61"/>
        <end position="72"/>
    </location>
</feature>
<feature type="region of interest" description="Disordered" evidence="1">
    <location>
        <begin position="1"/>
        <end position="80"/>
    </location>
</feature>
<feature type="compositionally biased region" description="Polar residues" evidence="1">
    <location>
        <begin position="110"/>
        <end position="126"/>
    </location>
</feature>
<evidence type="ECO:0000313" key="3">
    <source>
        <dbReference type="Proteomes" id="UP000193642"/>
    </source>
</evidence>
<evidence type="ECO:0000313" key="2">
    <source>
        <dbReference type="EMBL" id="ORY46591.1"/>
    </source>
</evidence>
<dbReference type="AlphaFoldDB" id="A0A1Y2CHQ9"/>
<name>A0A1Y2CHQ9_9FUNG</name>